<keyword evidence="2" id="KW-0378">Hydrolase</keyword>
<comment type="caution">
    <text evidence="4">The sequence shown here is derived from an EMBL/GenBank/DDBJ whole genome shotgun (WGS) entry which is preliminary data.</text>
</comment>
<dbReference type="Pfam" id="PF00293">
    <property type="entry name" value="NUDIX"/>
    <property type="match status" value="1"/>
</dbReference>
<dbReference type="PROSITE" id="PS51462">
    <property type="entry name" value="NUDIX"/>
    <property type="match status" value="1"/>
</dbReference>
<proteinExistence type="predicted"/>
<dbReference type="EMBL" id="JBHLWK010000023">
    <property type="protein sequence ID" value="MFC0206144.1"/>
    <property type="molecule type" value="Genomic_DNA"/>
</dbReference>
<keyword evidence="5" id="KW-1185">Reference proteome</keyword>
<dbReference type="PANTHER" id="PTHR43046">
    <property type="entry name" value="GDP-MANNOSE MANNOSYL HYDROLASE"/>
    <property type="match status" value="1"/>
</dbReference>
<accession>A0ABV6D0G5</accession>
<evidence type="ECO:0000313" key="5">
    <source>
        <dbReference type="Proteomes" id="UP001589798"/>
    </source>
</evidence>
<dbReference type="InterPro" id="IPR000086">
    <property type="entry name" value="NUDIX_hydrolase_dom"/>
</dbReference>
<dbReference type="InterPro" id="IPR015797">
    <property type="entry name" value="NUDIX_hydrolase-like_dom_sf"/>
</dbReference>
<comment type="cofactor">
    <cofactor evidence="1">
        <name>Mg(2+)</name>
        <dbReference type="ChEBI" id="CHEBI:18420"/>
    </cofactor>
</comment>
<name>A0ABV6D0G5_9SPHN</name>
<dbReference type="RefSeq" id="WP_379488768.1">
    <property type="nucleotide sequence ID" value="NZ_JBHLWK010000023.1"/>
</dbReference>
<dbReference type="Proteomes" id="UP001589798">
    <property type="component" value="Unassembled WGS sequence"/>
</dbReference>
<reference evidence="4 5" key="1">
    <citation type="submission" date="2024-09" db="EMBL/GenBank/DDBJ databases">
        <authorList>
            <person name="Sun Q."/>
            <person name="Mori K."/>
        </authorList>
    </citation>
    <scope>NUCLEOTIDE SEQUENCE [LARGE SCALE GENOMIC DNA]</scope>
    <source>
        <strain evidence="4 5">CCM 7706</strain>
    </source>
</reference>
<evidence type="ECO:0000313" key="4">
    <source>
        <dbReference type="EMBL" id="MFC0206144.1"/>
    </source>
</evidence>
<organism evidence="4 5">
    <name type="scientific">Novosphingobium soli</name>
    <dbReference type="NCBI Taxonomy" id="574956"/>
    <lineage>
        <taxon>Bacteria</taxon>
        <taxon>Pseudomonadati</taxon>
        <taxon>Pseudomonadota</taxon>
        <taxon>Alphaproteobacteria</taxon>
        <taxon>Sphingomonadales</taxon>
        <taxon>Sphingomonadaceae</taxon>
        <taxon>Novosphingobium</taxon>
    </lineage>
</organism>
<evidence type="ECO:0000259" key="3">
    <source>
        <dbReference type="PROSITE" id="PS51462"/>
    </source>
</evidence>
<dbReference type="SUPFAM" id="SSF55811">
    <property type="entry name" value="Nudix"/>
    <property type="match status" value="1"/>
</dbReference>
<sequence>MAHAARVLVWRWWKPRHHGVRVVALDAQGRLLLLRHSYGSPKWMPPGGGMRRGEDPLDAGVRELQEETGCALADARLLAVCEEALHGSANIVSVVRGRAEGPLRIDRREIVEAGFFPLDALPEPMPAGFPERLRAWAAAD</sequence>
<feature type="domain" description="Nudix hydrolase" evidence="3">
    <location>
        <begin position="15"/>
        <end position="139"/>
    </location>
</feature>
<protein>
    <submittedName>
        <fullName evidence="4">NUDIX domain-containing protein</fullName>
    </submittedName>
</protein>
<dbReference type="Gene3D" id="3.90.79.10">
    <property type="entry name" value="Nucleoside Triphosphate Pyrophosphohydrolase"/>
    <property type="match status" value="1"/>
</dbReference>
<gene>
    <name evidence="4" type="ORF">ACFFJC_17915</name>
</gene>
<dbReference type="PANTHER" id="PTHR43046:SF14">
    <property type="entry name" value="MUTT_NUDIX FAMILY PROTEIN"/>
    <property type="match status" value="1"/>
</dbReference>
<evidence type="ECO:0000256" key="1">
    <source>
        <dbReference type="ARBA" id="ARBA00001946"/>
    </source>
</evidence>
<evidence type="ECO:0000256" key="2">
    <source>
        <dbReference type="ARBA" id="ARBA00022801"/>
    </source>
</evidence>